<reference evidence="11 12" key="1">
    <citation type="submission" date="2015-12" db="EMBL/GenBank/DDBJ databases">
        <title>Draft genome of the nematode, Onchocerca flexuosa.</title>
        <authorList>
            <person name="Mitreva M."/>
        </authorList>
    </citation>
    <scope>NUCLEOTIDE SEQUENCE [LARGE SCALE GENOMIC DNA]</scope>
    <source>
        <strain evidence="11">Red Deer</strain>
    </source>
</reference>
<gene>
    <name evidence="11" type="ORF">X798_05104</name>
</gene>
<evidence type="ECO:0000256" key="2">
    <source>
        <dbReference type="ARBA" id="ARBA00007251"/>
    </source>
</evidence>
<evidence type="ECO:0000256" key="6">
    <source>
        <dbReference type="ARBA" id="ARBA00043898"/>
    </source>
</evidence>
<keyword evidence="5" id="KW-0648">Protein biosynthesis</keyword>
<dbReference type="InterPro" id="IPR051501">
    <property type="entry name" value="eIF2B_alpha/beta/delta"/>
</dbReference>
<dbReference type="InterPro" id="IPR042529">
    <property type="entry name" value="IF_2B-like_C"/>
</dbReference>
<keyword evidence="4 11" id="KW-0396">Initiation factor</keyword>
<dbReference type="PANTHER" id="PTHR45860">
    <property type="entry name" value="TRANSLATION INITIATION FACTOR EIF-2B SUBUNIT ALPHA"/>
    <property type="match status" value="1"/>
</dbReference>
<evidence type="ECO:0000313" key="11">
    <source>
        <dbReference type="EMBL" id="OZC07892.1"/>
    </source>
</evidence>
<evidence type="ECO:0000256" key="10">
    <source>
        <dbReference type="RuleBase" id="RU003814"/>
    </source>
</evidence>
<evidence type="ECO:0000313" key="12">
    <source>
        <dbReference type="Proteomes" id="UP000242913"/>
    </source>
</evidence>
<comment type="subcellular location">
    <subcellularLocation>
        <location evidence="1">Cytoplasm</location>
        <location evidence="1">Cytosol</location>
    </subcellularLocation>
</comment>
<evidence type="ECO:0000256" key="1">
    <source>
        <dbReference type="ARBA" id="ARBA00004514"/>
    </source>
</evidence>
<dbReference type="OrthoDB" id="10249309at2759"/>
<evidence type="ECO:0000256" key="4">
    <source>
        <dbReference type="ARBA" id="ARBA00022540"/>
    </source>
</evidence>
<comment type="similarity">
    <text evidence="2 10">Belongs to the eIF-2B alpha/beta/delta subunits family.</text>
</comment>
<dbReference type="PANTHER" id="PTHR45860:SF1">
    <property type="entry name" value="TRANSLATION INITIATION FACTOR EIF-2B SUBUNIT ALPHA"/>
    <property type="match status" value="1"/>
</dbReference>
<dbReference type="InterPro" id="IPR042528">
    <property type="entry name" value="elF-2B_alpha_N"/>
</dbReference>
<name>A0A238BRL0_9BILA</name>
<dbReference type="Gene3D" id="1.20.120.1070">
    <property type="entry name" value="Translation initiation factor eIF-2B, N-terminal domain"/>
    <property type="match status" value="1"/>
</dbReference>
<dbReference type="GO" id="GO:0005851">
    <property type="term" value="C:eukaryotic translation initiation factor 2B complex"/>
    <property type="evidence" value="ECO:0007669"/>
    <property type="project" value="TreeGrafter"/>
</dbReference>
<evidence type="ECO:0000256" key="8">
    <source>
        <dbReference type="ARBA" id="ARBA00044236"/>
    </source>
</evidence>
<evidence type="ECO:0000256" key="3">
    <source>
        <dbReference type="ARBA" id="ARBA00022490"/>
    </source>
</evidence>
<accession>A0A238BRL0</accession>
<dbReference type="GO" id="GO:0003743">
    <property type="term" value="F:translation initiation factor activity"/>
    <property type="evidence" value="ECO:0007669"/>
    <property type="project" value="UniProtKB-KW"/>
</dbReference>
<sequence length="314" mass="35189">MMELDIAKHFQQLLEGKDNSKSIGQAAIETLMQCIEISKAKTVNELTDELRNAVVAMSTTDRSIPSIRSASELFLRFISLATPEENVQEFSILMNKYKERGNIFIKRVGLSKTMIAYFARPFIKNNMRILTHSYSKVVLEVLLHARKDGVNAHVFVTESRSDESGIIMIKALKDVGIQCTLIMDAEIGYLMETIDLVMVGAEGVMETGGIINKIGTHPMAVCAKAIHKSFFVMAESIKFVKEYPLSQNDIPIEFKYTASTLKKHKLDGDFSNEHPLVDYTPPQYINLLFTDLGILTPAAVGDELLKLAYLEPNY</sequence>
<comment type="function">
    <text evidence="6">Acts as a component of the translation initiation factor 2B (eIF2B) complex, which catalyzes the exchange of GDP for GTP on eukaryotic initiation factor 2 (eIF2) gamma subunit. Its guanine nucleotide exchange factor activity is repressed when bound to eIF2 complex phosphorylated on the alpha subunit, thereby limiting the amount of methionyl-initiator methionine tRNA available to the ribosome and consequently global translation is repressed.</text>
</comment>
<evidence type="ECO:0000256" key="7">
    <source>
        <dbReference type="ARBA" id="ARBA00044208"/>
    </source>
</evidence>
<organism evidence="11 12">
    <name type="scientific">Onchocerca flexuosa</name>
    <dbReference type="NCBI Taxonomy" id="387005"/>
    <lineage>
        <taxon>Eukaryota</taxon>
        <taxon>Metazoa</taxon>
        <taxon>Ecdysozoa</taxon>
        <taxon>Nematoda</taxon>
        <taxon>Chromadorea</taxon>
        <taxon>Rhabditida</taxon>
        <taxon>Spirurina</taxon>
        <taxon>Spiruromorpha</taxon>
        <taxon>Filarioidea</taxon>
        <taxon>Onchocercidae</taxon>
        <taxon>Onchocerca</taxon>
    </lineage>
</organism>
<protein>
    <recommendedName>
        <fullName evidence="7">Translation initiation factor eIF2B subunit alpha</fullName>
    </recommendedName>
    <alternativeName>
        <fullName evidence="8">eIF2B GDP-GTP exchange factor subunit alpha</fullName>
    </alternativeName>
</protein>
<dbReference type="GO" id="GO:0005085">
    <property type="term" value="F:guanyl-nucleotide exchange factor activity"/>
    <property type="evidence" value="ECO:0007669"/>
    <property type="project" value="TreeGrafter"/>
</dbReference>
<dbReference type="AlphaFoldDB" id="A0A238BRL0"/>
<keyword evidence="12" id="KW-1185">Reference proteome</keyword>
<dbReference type="InterPro" id="IPR037171">
    <property type="entry name" value="NagB/RpiA_transferase-like"/>
</dbReference>
<proteinExistence type="inferred from homology"/>
<dbReference type="InterPro" id="IPR000649">
    <property type="entry name" value="IF-2B-related"/>
</dbReference>
<evidence type="ECO:0000256" key="9">
    <source>
        <dbReference type="ARBA" id="ARBA00046432"/>
    </source>
</evidence>
<dbReference type="SUPFAM" id="SSF100950">
    <property type="entry name" value="NagB/RpiA/CoA transferase-like"/>
    <property type="match status" value="1"/>
</dbReference>
<dbReference type="Gene3D" id="3.40.50.10470">
    <property type="entry name" value="Translation initiation factor eif-2b, domain 2"/>
    <property type="match status" value="1"/>
</dbReference>
<dbReference type="Proteomes" id="UP000242913">
    <property type="component" value="Unassembled WGS sequence"/>
</dbReference>
<keyword evidence="3" id="KW-0963">Cytoplasm</keyword>
<dbReference type="EMBL" id="KZ270019">
    <property type="protein sequence ID" value="OZC07892.1"/>
    <property type="molecule type" value="Genomic_DNA"/>
</dbReference>
<dbReference type="GO" id="GO:0005829">
    <property type="term" value="C:cytosol"/>
    <property type="evidence" value="ECO:0007669"/>
    <property type="project" value="UniProtKB-SubCell"/>
</dbReference>
<evidence type="ECO:0000256" key="5">
    <source>
        <dbReference type="ARBA" id="ARBA00022917"/>
    </source>
</evidence>
<comment type="subunit">
    <text evidence="9">Component of the translation initiation factor 2B (eIF2B) complex which is a heterodecamer of two sets of five different subunits: alpha, beta, gamma, delta and epsilon. Subunits alpha, beta and delta comprise a regulatory subcomplex and subunits epsilon and gamma comprise a catalytic subcomplex. Within the complex, the hexameric regulatory complex resides at the center, with the two heterodimeric catalytic subcomplexes bound on opposite sides.</text>
</comment>
<dbReference type="Pfam" id="PF01008">
    <property type="entry name" value="IF-2B"/>
    <property type="match status" value="1"/>
</dbReference>